<dbReference type="PANTHER" id="PTHR47797:SF5">
    <property type="entry name" value="CELLOBIOSE DEHYDROGENASE CYTOCHROME DOMAIN-CONTAINING PROTEIN"/>
    <property type="match status" value="1"/>
</dbReference>
<evidence type="ECO:0000313" key="4">
    <source>
        <dbReference type="Proteomes" id="UP000800200"/>
    </source>
</evidence>
<accession>A0A6A6DTC2</accession>
<proteinExistence type="predicted"/>
<feature type="domain" description="DOMON" evidence="2">
    <location>
        <begin position="80"/>
        <end position="173"/>
    </location>
</feature>
<keyword evidence="4" id="KW-1185">Reference proteome</keyword>
<evidence type="ECO:0000259" key="2">
    <source>
        <dbReference type="SMART" id="SM00664"/>
    </source>
</evidence>
<evidence type="ECO:0000256" key="1">
    <source>
        <dbReference type="SAM" id="SignalP"/>
    </source>
</evidence>
<feature type="chain" id="PRO_5025526846" evidence="1">
    <location>
        <begin position="23"/>
        <end position="217"/>
    </location>
</feature>
<evidence type="ECO:0000313" key="3">
    <source>
        <dbReference type="EMBL" id="KAF2182303.1"/>
    </source>
</evidence>
<dbReference type="SUPFAM" id="SSF49344">
    <property type="entry name" value="CBD9-like"/>
    <property type="match status" value="1"/>
</dbReference>
<dbReference type="AlphaFoldDB" id="A0A6A6DTC2"/>
<protein>
    <submittedName>
        <fullName evidence="3">Iron reductase domain protein</fullName>
    </submittedName>
</protein>
<dbReference type="InterPro" id="IPR005018">
    <property type="entry name" value="DOMON_domain"/>
</dbReference>
<dbReference type="EMBL" id="ML994649">
    <property type="protein sequence ID" value="KAF2182303.1"/>
    <property type="molecule type" value="Genomic_DNA"/>
</dbReference>
<name>A0A6A6DTC2_9PEZI</name>
<dbReference type="CDD" id="cd09630">
    <property type="entry name" value="CDH_like_cytochrome"/>
    <property type="match status" value="1"/>
</dbReference>
<dbReference type="Gene3D" id="2.60.40.1210">
    <property type="entry name" value="Cellobiose dehydrogenase, cytochrome domain"/>
    <property type="match status" value="1"/>
</dbReference>
<sequence>MRWYLGFTYVAALMGIAPGSQAADAAVYQDAETGFTFSQYSVQYALGKNLIFRIAVPSPVPAGSAYDTVLQVVAPADVGWAGLAWGGKMTNNPLTVAWASGNTPVISSRYATGHVMPSPYTGASYGRFKTGNRVNGTHWQYTVKCSGCTTFTGDGRTTTLNPKGGNRLAFAYSSSRPSSPSSNTSSFNVHDSFNYWTHDFATAGNTAFASLVARNLA</sequence>
<dbReference type="SMART" id="SM00664">
    <property type="entry name" value="DoH"/>
    <property type="match status" value="1"/>
</dbReference>
<organism evidence="3 4">
    <name type="scientific">Zopfia rhizophila CBS 207.26</name>
    <dbReference type="NCBI Taxonomy" id="1314779"/>
    <lineage>
        <taxon>Eukaryota</taxon>
        <taxon>Fungi</taxon>
        <taxon>Dikarya</taxon>
        <taxon>Ascomycota</taxon>
        <taxon>Pezizomycotina</taxon>
        <taxon>Dothideomycetes</taxon>
        <taxon>Dothideomycetes incertae sedis</taxon>
        <taxon>Zopfiaceae</taxon>
        <taxon>Zopfia</taxon>
    </lineage>
</organism>
<dbReference type="PANTHER" id="PTHR47797">
    <property type="entry name" value="DEHYDROGENASE, PUTATIVE (AFU_ORTHOLOGUE AFUA_8G05805)-RELATED"/>
    <property type="match status" value="1"/>
</dbReference>
<reference evidence="3" key="1">
    <citation type="journal article" date="2020" name="Stud. Mycol.">
        <title>101 Dothideomycetes genomes: a test case for predicting lifestyles and emergence of pathogens.</title>
        <authorList>
            <person name="Haridas S."/>
            <person name="Albert R."/>
            <person name="Binder M."/>
            <person name="Bloem J."/>
            <person name="Labutti K."/>
            <person name="Salamov A."/>
            <person name="Andreopoulos B."/>
            <person name="Baker S."/>
            <person name="Barry K."/>
            <person name="Bills G."/>
            <person name="Bluhm B."/>
            <person name="Cannon C."/>
            <person name="Castanera R."/>
            <person name="Culley D."/>
            <person name="Daum C."/>
            <person name="Ezra D."/>
            <person name="Gonzalez J."/>
            <person name="Henrissat B."/>
            <person name="Kuo A."/>
            <person name="Liang C."/>
            <person name="Lipzen A."/>
            <person name="Lutzoni F."/>
            <person name="Magnuson J."/>
            <person name="Mondo S."/>
            <person name="Nolan M."/>
            <person name="Ohm R."/>
            <person name="Pangilinan J."/>
            <person name="Park H.-J."/>
            <person name="Ramirez L."/>
            <person name="Alfaro M."/>
            <person name="Sun H."/>
            <person name="Tritt A."/>
            <person name="Yoshinaga Y."/>
            <person name="Zwiers L.-H."/>
            <person name="Turgeon B."/>
            <person name="Goodwin S."/>
            <person name="Spatafora J."/>
            <person name="Crous P."/>
            <person name="Grigoriev I."/>
        </authorList>
    </citation>
    <scope>NUCLEOTIDE SEQUENCE</scope>
    <source>
        <strain evidence="3">CBS 207.26</strain>
    </source>
</reference>
<dbReference type="InterPro" id="IPR015920">
    <property type="entry name" value="Cellobiose_DH-like_cyt"/>
</dbReference>
<keyword evidence="1" id="KW-0732">Signal</keyword>
<gene>
    <name evidence="3" type="ORF">K469DRAFT_729038</name>
</gene>
<dbReference type="Pfam" id="PF16010">
    <property type="entry name" value="CDH-cyt"/>
    <property type="match status" value="1"/>
</dbReference>
<feature type="signal peptide" evidence="1">
    <location>
        <begin position="1"/>
        <end position="22"/>
    </location>
</feature>
<dbReference type="Proteomes" id="UP000800200">
    <property type="component" value="Unassembled WGS sequence"/>
</dbReference>
<dbReference type="OrthoDB" id="413885at2759"/>